<dbReference type="Proteomes" id="UP000249688">
    <property type="component" value="Unassembled WGS sequence"/>
</dbReference>
<dbReference type="InterPro" id="IPR010664">
    <property type="entry name" value="LipoPS_assembly_LptC-rel"/>
</dbReference>
<keyword evidence="1" id="KW-0812">Transmembrane</keyword>
<name>A0A2W7IA38_9PROT</name>
<reference evidence="2 3" key="1">
    <citation type="submission" date="2018-06" db="EMBL/GenBank/DDBJ databases">
        <title>Genomic Encyclopedia of Archaeal and Bacterial Type Strains, Phase II (KMG-II): from individual species to whole genera.</title>
        <authorList>
            <person name="Goeker M."/>
        </authorList>
    </citation>
    <scope>NUCLEOTIDE SEQUENCE [LARGE SCALE GENOMIC DNA]</scope>
    <source>
        <strain evidence="2 3">DSM 24525</strain>
    </source>
</reference>
<proteinExistence type="predicted"/>
<keyword evidence="1" id="KW-1133">Transmembrane helix</keyword>
<dbReference type="Pfam" id="PF06835">
    <property type="entry name" value="LptC"/>
    <property type="match status" value="1"/>
</dbReference>
<dbReference type="EMBL" id="QKYU01000015">
    <property type="protein sequence ID" value="PZW43544.1"/>
    <property type="molecule type" value="Genomic_DNA"/>
</dbReference>
<dbReference type="Gene3D" id="2.60.450.10">
    <property type="entry name" value="Lipopolysaccharide (LPS) transport protein A like domain"/>
    <property type="match status" value="1"/>
</dbReference>
<evidence type="ECO:0000313" key="3">
    <source>
        <dbReference type="Proteomes" id="UP000249688"/>
    </source>
</evidence>
<dbReference type="OrthoDB" id="8441710at2"/>
<gene>
    <name evidence="2" type="ORF">C8P66_1155</name>
</gene>
<organism evidence="2 3">
    <name type="scientific">Humitalea rosea</name>
    <dbReference type="NCBI Taxonomy" id="990373"/>
    <lineage>
        <taxon>Bacteria</taxon>
        <taxon>Pseudomonadati</taxon>
        <taxon>Pseudomonadota</taxon>
        <taxon>Alphaproteobacteria</taxon>
        <taxon>Acetobacterales</taxon>
        <taxon>Roseomonadaceae</taxon>
        <taxon>Humitalea</taxon>
    </lineage>
</organism>
<comment type="caution">
    <text evidence="2">The sequence shown here is derived from an EMBL/GenBank/DDBJ whole genome shotgun (WGS) entry which is preliminary data.</text>
</comment>
<keyword evidence="1" id="KW-0472">Membrane</keyword>
<evidence type="ECO:0000256" key="1">
    <source>
        <dbReference type="SAM" id="Phobius"/>
    </source>
</evidence>
<sequence>MPVLTRARQAPTPQAMLRRRIAVGALKWLLPAVALVLLGAIALWPEFDRAEDRGRLSFRRSSSAQPDTMRVVEPRYDGVDEQQRPYTVTAGVAAQRGTDTDIVDLTKPRADINLGDGAWVLAESDQGQFFRRANILDLAGHVTLFHDDGTMMLTEAAHVELRAGLAEGDKPVAAQGPFGTLTSEGFRLTDRGAVVVFTGRAHAVLEGNR</sequence>
<dbReference type="AlphaFoldDB" id="A0A2W7IA38"/>
<keyword evidence="3" id="KW-1185">Reference proteome</keyword>
<feature type="transmembrane region" description="Helical" evidence="1">
    <location>
        <begin position="21"/>
        <end position="44"/>
    </location>
</feature>
<accession>A0A2W7IA38</accession>
<protein>
    <submittedName>
        <fullName evidence="2">Lipopolysaccharide export system protein LptC</fullName>
    </submittedName>
</protein>
<evidence type="ECO:0000313" key="2">
    <source>
        <dbReference type="EMBL" id="PZW43544.1"/>
    </source>
</evidence>